<protein>
    <submittedName>
        <fullName evidence="4">Uncharacterized protein</fullName>
    </submittedName>
</protein>
<keyword evidence="5" id="KW-1185">Reference proteome</keyword>
<dbReference type="OrthoDB" id="637682at2759"/>
<evidence type="ECO:0000313" key="4">
    <source>
        <dbReference type="EMBL" id="KAJ8549841.1"/>
    </source>
</evidence>
<dbReference type="Gene3D" id="1.25.70.10">
    <property type="entry name" value="Transcription termination factor 3, mitochondrial"/>
    <property type="match status" value="1"/>
</dbReference>
<dbReference type="PANTHER" id="PTHR13068:SF130">
    <property type="entry name" value="TRANSCRIPTION TERMINATION FACTOR MTERF6, CHLOROPLASTIC_MITOCHONDRIAL-LIKE"/>
    <property type="match status" value="1"/>
</dbReference>
<gene>
    <name evidence="4" type="ORF">K7X08_033548</name>
</gene>
<evidence type="ECO:0000313" key="5">
    <source>
        <dbReference type="Proteomes" id="UP001152561"/>
    </source>
</evidence>
<accession>A0A9Q1RC84</accession>
<dbReference type="GO" id="GO:0006353">
    <property type="term" value="P:DNA-templated transcription termination"/>
    <property type="evidence" value="ECO:0007669"/>
    <property type="project" value="UniProtKB-KW"/>
</dbReference>
<dbReference type="InterPro" id="IPR038538">
    <property type="entry name" value="MTERF_sf"/>
</dbReference>
<dbReference type="EMBL" id="JAJAGQ010000011">
    <property type="protein sequence ID" value="KAJ8549841.1"/>
    <property type="molecule type" value="Genomic_DNA"/>
</dbReference>
<evidence type="ECO:0000256" key="2">
    <source>
        <dbReference type="ARBA" id="ARBA00022472"/>
    </source>
</evidence>
<keyword evidence="3" id="KW-0809">Transit peptide</keyword>
<dbReference type="GO" id="GO:0003676">
    <property type="term" value="F:nucleic acid binding"/>
    <property type="evidence" value="ECO:0007669"/>
    <property type="project" value="InterPro"/>
</dbReference>
<keyword evidence="2" id="KW-0805">Transcription regulation</keyword>
<dbReference type="SMART" id="SM00733">
    <property type="entry name" value="Mterf"/>
    <property type="match status" value="7"/>
</dbReference>
<evidence type="ECO:0000256" key="1">
    <source>
        <dbReference type="ARBA" id="ARBA00007692"/>
    </source>
</evidence>
<comment type="caution">
    <text evidence="4">The sequence shown here is derived from an EMBL/GenBank/DDBJ whole genome shotgun (WGS) entry which is preliminary data.</text>
</comment>
<proteinExistence type="inferred from homology"/>
<dbReference type="AlphaFoldDB" id="A0A9Q1RC84"/>
<evidence type="ECO:0000256" key="3">
    <source>
        <dbReference type="ARBA" id="ARBA00022946"/>
    </source>
</evidence>
<keyword evidence="2" id="KW-0806">Transcription termination</keyword>
<sequence>MLGKEFTELFATLTGLFEFPAFVLHWLAHKFWPLRHDLGISTSSSQGSLLLKCFNLSINVKETCVQRSGKPAFWKVHGLSRRTIISEAKVLQLETDTCSKVSVVVEFFQNHGFSATQVKKIIRQRPKLLASKVDKTLKPKLDFLLSIGFSEDECSKIICRKPHILARSLRKQLAPSFDSLKTFMGSRVRALAAIKRFPQILFSNVSHSWKQTVQVLGQIGIPDSQVSEFIFMSPSCLTINPRKMREVGLKLKEMGFDVTSPAFRAAFSPMCVLSHSNLERKLETYRRLGFSDGEILNIFRSQPTCMFYTEENIRAIVAFYVDRLHFSLSILSKRPHFLLFSLERRLIPRCSVMQVLWSRGTVSKVGKLCSILSASGKDFLQKYVTKYEAEVPELQAAYRGELMFNEYSFHLREICQISMSKGSSSKTKVA</sequence>
<organism evidence="4 5">
    <name type="scientific">Anisodus acutangulus</name>
    <dbReference type="NCBI Taxonomy" id="402998"/>
    <lineage>
        <taxon>Eukaryota</taxon>
        <taxon>Viridiplantae</taxon>
        <taxon>Streptophyta</taxon>
        <taxon>Embryophyta</taxon>
        <taxon>Tracheophyta</taxon>
        <taxon>Spermatophyta</taxon>
        <taxon>Magnoliopsida</taxon>
        <taxon>eudicotyledons</taxon>
        <taxon>Gunneridae</taxon>
        <taxon>Pentapetalae</taxon>
        <taxon>asterids</taxon>
        <taxon>lamiids</taxon>
        <taxon>Solanales</taxon>
        <taxon>Solanaceae</taxon>
        <taxon>Solanoideae</taxon>
        <taxon>Hyoscyameae</taxon>
        <taxon>Anisodus</taxon>
    </lineage>
</organism>
<dbReference type="PANTHER" id="PTHR13068">
    <property type="entry name" value="CGI-12 PROTEIN-RELATED"/>
    <property type="match status" value="1"/>
</dbReference>
<comment type="similarity">
    <text evidence="1">Belongs to the mTERF family.</text>
</comment>
<reference evidence="5" key="1">
    <citation type="journal article" date="2023" name="Proc. Natl. Acad. Sci. U.S.A.">
        <title>Genomic and structural basis for evolution of tropane alkaloid biosynthesis.</title>
        <authorList>
            <person name="Wanga Y.-J."/>
            <person name="Taina T."/>
            <person name="Yua J.-Y."/>
            <person name="Lia J."/>
            <person name="Xua B."/>
            <person name="Chenc J."/>
            <person name="D'Auriad J.C."/>
            <person name="Huanga J.-P."/>
            <person name="Huanga S.-X."/>
        </authorList>
    </citation>
    <scope>NUCLEOTIDE SEQUENCE [LARGE SCALE GENOMIC DNA]</scope>
    <source>
        <strain evidence="5">cv. KIB-2019</strain>
    </source>
</reference>
<name>A0A9Q1RC84_9SOLA</name>
<dbReference type="Proteomes" id="UP001152561">
    <property type="component" value="Unassembled WGS sequence"/>
</dbReference>
<dbReference type="Pfam" id="PF02536">
    <property type="entry name" value="mTERF"/>
    <property type="match status" value="2"/>
</dbReference>
<keyword evidence="2" id="KW-0804">Transcription</keyword>
<dbReference type="FunFam" id="1.25.70.10:FF:000001">
    <property type="entry name" value="Mitochondrial transcription termination factor-like"/>
    <property type="match status" value="1"/>
</dbReference>
<dbReference type="InterPro" id="IPR003690">
    <property type="entry name" value="MTERF"/>
</dbReference>